<evidence type="ECO:0000256" key="1">
    <source>
        <dbReference type="PROSITE-ProRule" id="PRU00176"/>
    </source>
</evidence>
<dbReference type="AlphaFoldDB" id="A0A0L0GA23"/>
<dbReference type="InterPro" id="IPR035979">
    <property type="entry name" value="RBD_domain_sf"/>
</dbReference>
<evidence type="ECO:0000313" key="4">
    <source>
        <dbReference type="Proteomes" id="UP000054560"/>
    </source>
</evidence>
<dbReference type="SUPFAM" id="SSF54928">
    <property type="entry name" value="RNA-binding domain, RBD"/>
    <property type="match status" value="1"/>
</dbReference>
<evidence type="ECO:0000259" key="2">
    <source>
        <dbReference type="PROSITE" id="PS50102"/>
    </source>
</evidence>
<name>A0A0L0GA23_9EUKA</name>
<keyword evidence="1" id="KW-0694">RNA-binding</keyword>
<dbReference type="RefSeq" id="XP_014159789.1">
    <property type="nucleotide sequence ID" value="XM_014304314.1"/>
</dbReference>
<dbReference type="Gene3D" id="3.30.70.330">
    <property type="match status" value="1"/>
</dbReference>
<reference evidence="3 4" key="1">
    <citation type="submission" date="2011-02" db="EMBL/GenBank/DDBJ databases">
        <title>The Genome Sequence of Sphaeroforma arctica JP610.</title>
        <authorList>
            <consortium name="The Broad Institute Genome Sequencing Platform"/>
            <person name="Russ C."/>
            <person name="Cuomo C."/>
            <person name="Young S.K."/>
            <person name="Zeng Q."/>
            <person name="Gargeya S."/>
            <person name="Alvarado L."/>
            <person name="Berlin A."/>
            <person name="Chapman S.B."/>
            <person name="Chen Z."/>
            <person name="Freedman E."/>
            <person name="Gellesch M."/>
            <person name="Goldberg J."/>
            <person name="Griggs A."/>
            <person name="Gujja S."/>
            <person name="Heilman E."/>
            <person name="Heiman D."/>
            <person name="Howarth C."/>
            <person name="Mehta T."/>
            <person name="Neiman D."/>
            <person name="Pearson M."/>
            <person name="Roberts A."/>
            <person name="Saif S."/>
            <person name="Shea T."/>
            <person name="Shenoy N."/>
            <person name="Sisk P."/>
            <person name="Stolte C."/>
            <person name="Sykes S."/>
            <person name="White J."/>
            <person name="Yandava C."/>
            <person name="Burger G."/>
            <person name="Gray M.W."/>
            <person name="Holland P.W.H."/>
            <person name="King N."/>
            <person name="Lang F.B.F."/>
            <person name="Roger A.J."/>
            <person name="Ruiz-Trillo I."/>
            <person name="Haas B."/>
            <person name="Nusbaum C."/>
            <person name="Birren B."/>
        </authorList>
    </citation>
    <scope>NUCLEOTIDE SEQUENCE [LARGE SCALE GENOMIC DNA]</scope>
    <source>
        <strain evidence="3 4">JP610</strain>
    </source>
</reference>
<dbReference type="GO" id="GO:0003723">
    <property type="term" value="F:RNA binding"/>
    <property type="evidence" value="ECO:0007669"/>
    <property type="project" value="UniProtKB-UniRule"/>
</dbReference>
<sequence>MILFRIFFAQHHAPKWDRTGATRESETEIFVRRVPHTADNATLKAAYADCGAKSASLFLAKWGPAHRGYGVVTFSNKEDVMKALSSEKKIGDQVLHSRIGTEPIE</sequence>
<gene>
    <name evidence="3" type="ORF">SARC_01925</name>
</gene>
<keyword evidence="4" id="KW-1185">Reference proteome</keyword>
<evidence type="ECO:0000313" key="3">
    <source>
        <dbReference type="EMBL" id="KNC85887.1"/>
    </source>
</evidence>
<proteinExistence type="predicted"/>
<organism evidence="3 4">
    <name type="scientific">Sphaeroforma arctica JP610</name>
    <dbReference type="NCBI Taxonomy" id="667725"/>
    <lineage>
        <taxon>Eukaryota</taxon>
        <taxon>Ichthyosporea</taxon>
        <taxon>Ichthyophonida</taxon>
        <taxon>Sphaeroforma</taxon>
    </lineage>
</organism>
<dbReference type="Pfam" id="PF00076">
    <property type="entry name" value="RRM_1"/>
    <property type="match status" value="1"/>
</dbReference>
<accession>A0A0L0GA23</accession>
<dbReference type="PROSITE" id="PS50102">
    <property type="entry name" value="RRM"/>
    <property type="match status" value="1"/>
</dbReference>
<dbReference type="InterPro" id="IPR012677">
    <property type="entry name" value="Nucleotide-bd_a/b_plait_sf"/>
</dbReference>
<feature type="domain" description="RRM" evidence="2">
    <location>
        <begin position="27"/>
        <end position="105"/>
    </location>
</feature>
<dbReference type="OrthoDB" id="439808at2759"/>
<dbReference type="EMBL" id="KQ241678">
    <property type="protein sequence ID" value="KNC85887.1"/>
    <property type="molecule type" value="Genomic_DNA"/>
</dbReference>
<dbReference type="GeneID" id="25902429"/>
<dbReference type="Proteomes" id="UP000054560">
    <property type="component" value="Unassembled WGS sequence"/>
</dbReference>
<dbReference type="InterPro" id="IPR000504">
    <property type="entry name" value="RRM_dom"/>
</dbReference>
<protein>
    <recommendedName>
        <fullName evidence="2">RRM domain-containing protein</fullName>
    </recommendedName>
</protein>